<keyword evidence="4" id="KW-0677">Repeat</keyword>
<organism evidence="10 11">
    <name type="scientific">Parachaetomium inaequale</name>
    <dbReference type="NCBI Taxonomy" id="2588326"/>
    <lineage>
        <taxon>Eukaryota</taxon>
        <taxon>Fungi</taxon>
        <taxon>Dikarya</taxon>
        <taxon>Ascomycota</taxon>
        <taxon>Pezizomycotina</taxon>
        <taxon>Sordariomycetes</taxon>
        <taxon>Sordariomycetidae</taxon>
        <taxon>Sordariales</taxon>
        <taxon>Chaetomiaceae</taxon>
        <taxon>Parachaetomium</taxon>
    </lineage>
</organism>
<evidence type="ECO:0000256" key="4">
    <source>
        <dbReference type="ARBA" id="ARBA00022737"/>
    </source>
</evidence>
<evidence type="ECO:0000256" key="1">
    <source>
        <dbReference type="ARBA" id="ARBA00004173"/>
    </source>
</evidence>
<feature type="region of interest" description="Disordered" evidence="8">
    <location>
        <begin position="1"/>
        <end position="91"/>
    </location>
</feature>
<dbReference type="SUPFAM" id="SSF51004">
    <property type="entry name" value="C-terminal (heme d1) domain of cytochrome cd1-nitrite reductase"/>
    <property type="match status" value="1"/>
</dbReference>
<accession>A0AAN6SQH4</accession>
<feature type="compositionally biased region" description="Polar residues" evidence="8">
    <location>
        <begin position="11"/>
        <end position="22"/>
    </location>
</feature>
<feature type="compositionally biased region" description="Polar residues" evidence="8">
    <location>
        <begin position="76"/>
        <end position="87"/>
    </location>
</feature>
<proteinExistence type="predicted"/>
<gene>
    <name evidence="10" type="ORF">C8A01DRAFT_47974</name>
</gene>
<evidence type="ECO:0000256" key="8">
    <source>
        <dbReference type="SAM" id="MobiDB-lite"/>
    </source>
</evidence>
<name>A0AAN6SQH4_9PEZI</name>
<dbReference type="GO" id="GO:0005739">
    <property type="term" value="C:mitochondrion"/>
    <property type="evidence" value="ECO:0007669"/>
    <property type="project" value="UniProtKB-SubCell"/>
</dbReference>
<dbReference type="InterPro" id="IPR011048">
    <property type="entry name" value="Haem_d1_sf"/>
</dbReference>
<keyword evidence="5" id="KW-0256">Endoplasmic reticulum</keyword>
<evidence type="ECO:0000313" key="11">
    <source>
        <dbReference type="Proteomes" id="UP001303115"/>
    </source>
</evidence>
<dbReference type="Gene3D" id="2.130.10.10">
    <property type="entry name" value="YVTN repeat-like/Quinoprotein amine dehydrogenase"/>
    <property type="match status" value="2"/>
</dbReference>
<dbReference type="PANTHER" id="PTHR48182:SF2">
    <property type="entry name" value="PROTEIN SERAC1"/>
    <property type="match status" value="1"/>
</dbReference>
<evidence type="ECO:0000256" key="3">
    <source>
        <dbReference type="ARBA" id="ARBA00004370"/>
    </source>
</evidence>
<dbReference type="InterPro" id="IPR027417">
    <property type="entry name" value="P-loop_NTPase"/>
</dbReference>
<dbReference type="SUPFAM" id="SSF52540">
    <property type="entry name" value="P-loop containing nucleoside triphosphate hydrolases"/>
    <property type="match status" value="1"/>
</dbReference>
<feature type="domain" description="Nephrocystin 3-like N-terminal" evidence="9">
    <location>
        <begin position="386"/>
        <end position="498"/>
    </location>
</feature>
<keyword evidence="11" id="KW-1185">Reference proteome</keyword>
<dbReference type="Pfam" id="PF24883">
    <property type="entry name" value="NPHP3_N"/>
    <property type="match status" value="1"/>
</dbReference>
<evidence type="ECO:0000256" key="2">
    <source>
        <dbReference type="ARBA" id="ARBA00004240"/>
    </source>
</evidence>
<evidence type="ECO:0000259" key="9">
    <source>
        <dbReference type="Pfam" id="PF24883"/>
    </source>
</evidence>
<dbReference type="InterPro" id="IPR056884">
    <property type="entry name" value="NPHP3-like_N"/>
</dbReference>
<dbReference type="SUPFAM" id="SSF53474">
    <property type="entry name" value="alpha/beta-Hydrolases"/>
    <property type="match status" value="1"/>
</dbReference>
<dbReference type="PANTHER" id="PTHR48182">
    <property type="entry name" value="PROTEIN SERAC1"/>
    <property type="match status" value="1"/>
</dbReference>
<dbReference type="InterPro" id="IPR052374">
    <property type="entry name" value="SERAC1"/>
</dbReference>
<protein>
    <recommendedName>
        <fullName evidence="9">Nephrocystin 3-like N-terminal domain-containing protein</fullName>
    </recommendedName>
</protein>
<evidence type="ECO:0000256" key="7">
    <source>
        <dbReference type="ARBA" id="ARBA00023136"/>
    </source>
</evidence>
<comment type="subcellular location">
    <subcellularLocation>
        <location evidence="2">Endoplasmic reticulum</location>
    </subcellularLocation>
    <subcellularLocation>
        <location evidence="3">Membrane</location>
    </subcellularLocation>
    <subcellularLocation>
        <location evidence="1">Mitochondrion</location>
    </subcellularLocation>
</comment>
<dbReference type="InterPro" id="IPR015943">
    <property type="entry name" value="WD40/YVTN_repeat-like_dom_sf"/>
</dbReference>
<dbReference type="GO" id="GO:0005783">
    <property type="term" value="C:endoplasmic reticulum"/>
    <property type="evidence" value="ECO:0007669"/>
    <property type="project" value="UniProtKB-SubCell"/>
</dbReference>
<comment type="caution">
    <text evidence="10">The sequence shown here is derived from an EMBL/GenBank/DDBJ whole genome shotgun (WGS) entry which is preliminary data.</text>
</comment>
<dbReference type="GO" id="GO:0016020">
    <property type="term" value="C:membrane"/>
    <property type="evidence" value="ECO:0007669"/>
    <property type="project" value="UniProtKB-SubCell"/>
</dbReference>
<evidence type="ECO:0000256" key="6">
    <source>
        <dbReference type="ARBA" id="ARBA00023128"/>
    </source>
</evidence>
<dbReference type="Proteomes" id="UP001303115">
    <property type="component" value="Unassembled WGS sequence"/>
</dbReference>
<reference evidence="11" key="1">
    <citation type="journal article" date="2023" name="Mol. Phylogenet. Evol.">
        <title>Genome-scale phylogeny and comparative genomics of the fungal order Sordariales.</title>
        <authorList>
            <person name="Hensen N."/>
            <person name="Bonometti L."/>
            <person name="Westerberg I."/>
            <person name="Brannstrom I.O."/>
            <person name="Guillou S."/>
            <person name="Cros-Aarteil S."/>
            <person name="Calhoun S."/>
            <person name="Haridas S."/>
            <person name="Kuo A."/>
            <person name="Mondo S."/>
            <person name="Pangilinan J."/>
            <person name="Riley R."/>
            <person name="LaButti K."/>
            <person name="Andreopoulos B."/>
            <person name="Lipzen A."/>
            <person name="Chen C."/>
            <person name="Yan M."/>
            <person name="Daum C."/>
            <person name="Ng V."/>
            <person name="Clum A."/>
            <person name="Steindorff A."/>
            <person name="Ohm R.A."/>
            <person name="Martin F."/>
            <person name="Silar P."/>
            <person name="Natvig D.O."/>
            <person name="Lalanne C."/>
            <person name="Gautier V."/>
            <person name="Ament-Velasquez S.L."/>
            <person name="Kruys A."/>
            <person name="Hutchinson M.I."/>
            <person name="Powell A.J."/>
            <person name="Barry K."/>
            <person name="Miller A.N."/>
            <person name="Grigoriev I.V."/>
            <person name="Debuchy R."/>
            <person name="Gladieux P."/>
            <person name="Hiltunen Thoren M."/>
            <person name="Johannesson H."/>
        </authorList>
    </citation>
    <scope>NUCLEOTIDE SEQUENCE [LARGE SCALE GENOMIC DNA]</scope>
    <source>
        <strain evidence="11">CBS 284.82</strain>
    </source>
</reference>
<dbReference type="Gene3D" id="3.40.50.1820">
    <property type="entry name" value="alpha/beta hydrolase"/>
    <property type="match status" value="1"/>
</dbReference>
<keyword evidence="7" id="KW-0472">Membrane</keyword>
<feature type="compositionally biased region" description="Basic and acidic residues" evidence="8">
    <location>
        <begin position="1"/>
        <end position="10"/>
    </location>
</feature>
<dbReference type="SUPFAM" id="SSF69322">
    <property type="entry name" value="Tricorn protease domain 2"/>
    <property type="match status" value="1"/>
</dbReference>
<keyword evidence="6" id="KW-0496">Mitochondrion</keyword>
<evidence type="ECO:0000256" key="5">
    <source>
        <dbReference type="ARBA" id="ARBA00022824"/>
    </source>
</evidence>
<sequence>MRFKSDKSVSSKDTLPQSQASFPSIHPKEDSVPAGTEASSDQFEHYPLPDRRHRVHEAAKGMPPTASGPFKAHGTSFESHSSPQPQRTLDRQDDPLGLLVLYAPPERTIDIVFIHGLGGTSLRTWCRDRHVDHLWPKLWLPDELPTARVLTFGYNAHFTSRKGRVSSTIGDFATDLLFRMKYGENTPERLGEVPIIVVAHSMGGLVFKKALVQGHLNPEFNEIVSMIKAVLFLATPHRGTDLAETLNKALSAASIFGHSPKKYVTELARRSPTVDELNEAFRHHAPRLRIFSFYETLTTPVGPFSIMIVDKPTAVMGYSNETPAPLTANHHDVCKFTSPDDPNYASVIGALRNAAESVLSPINDAASKEDLKHITGLFGRSTRKQGTCEGFLASQEVESWLHSKPRRVLWVHAQPGGGKSTLCSLVIESLLEAGHHCSYFFFKYGQRNKQSTGDMLRSIAYQTALQSPAFRRALVGIAKSGVRLSSASPITVWEKTEKPFNTVVDLISRIAEFDSHVRVLVFSRPLASINRAFQLAQRRVDDDIRSMVAEEMNYLLAGDDFRAETVNEIVERSHGSFLWASLVTENVVKCHRVEQHLYDRMTNAALAKILLTWATYAKTPITVDELLEVHPEAFDSIMDLNHTINQVSGQFVVVNTQGQYLQNANSGQFTLTNLERANEDLFGKSLATLCDKGLRRKLHTLQVPRFLPYAATSWPSHLQGCSPESAHVLDALVSFFSGPYPLAWIQYLAMSGRLPELFAASRELTRYRPNLIYQCIPALSPASSIIHQKFNKNPAATLSVSGLTYAQWDDCLARVSGSHGTSQHVATSPLYMAVTLVWKVSDWSLQISAENPRLTKALAFRFDGSDTLMMVTEFRRLLKLPTRTTEVSPVWEKQDPALLNETPRPSCVAFNSDCTQIAVSYSRFPVSIWTVHPANMVARLRNRSEHERRLMVSHTGNSQVAWHPSGTQVLCVYGKAFKWNFEDDTYEEVKDQTGGDPHGLACSPDGRVFMTVNARGTIMIYDFSSMLLIHMLSTEGSTAQICFSPDSLRFYDLRGSYCNIWEPSCLLQLADEASEQVSDTETVTDRFWSDTDETLYTAILPPVSASHVQTRPAITAIEPGQASNGLLIAHGNYDGSINVYDTLGKQKHEIRKIDFRMTVERFAWSPKHNRLAYSLDNGATAVTTMASDLDSSGERVLADEVIYSDKNSHTERWRTHRLLFHGTGNRLLISGKNKCQVLGLPDGVVLAEQQRAEDDEPRDWQQHPFQAKHLLCFTANSVTAFSWDTLEPTTAISLDLSSSTAGTDSDQPHVTIDTILDNHSPKYLLLRTATTVLGLPRYSFVALSATEIYLRTANAPESPPLVNSGPDQTASIKPLPLPPSLTNRITHALGILPDGRLVFLDRQLWVCTTPLQRHQTPLLSTPRLGDCRGAADVSGPAGRDGALSVQGAGCGSEGGVGAGLLIIWV</sequence>
<evidence type="ECO:0000313" key="10">
    <source>
        <dbReference type="EMBL" id="KAK4038406.1"/>
    </source>
</evidence>
<dbReference type="InterPro" id="IPR029058">
    <property type="entry name" value="AB_hydrolase_fold"/>
</dbReference>
<dbReference type="EMBL" id="MU854430">
    <property type="protein sequence ID" value="KAK4038406.1"/>
    <property type="molecule type" value="Genomic_DNA"/>
</dbReference>